<evidence type="ECO:0000259" key="3">
    <source>
        <dbReference type="Pfam" id="PF09423"/>
    </source>
</evidence>
<dbReference type="SUPFAM" id="SSF56300">
    <property type="entry name" value="Metallo-dependent phosphatases"/>
    <property type="match status" value="1"/>
</dbReference>
<gene>
    <name evidence="5" type="ORF">CGZ93_16685</name>
</gene>
<proteinExistence type="predicted"/>
<organism evidence="5 6">
    <name type="scientific">Enemella dayhoffiae</name>
    <dbReference type="NCBI Taxonomy" id="2016507"/>
    <lineage>
        <taxon>Bacteria</taxon>
        <taxon>Bacillati</taxon>
        <taxon>Actinomycetota</taxon>
        <taxon>Actinomycetes</taxon>
        <taxon>Propionibacteriales</taxon>
        <taxon>Propionibacteriaceae</taxon>
        <taxon>Enemella</taxon>
    </lineage>
</organism>
<feature type="chain" id="PRO_5038967240" evidence="2">
    <location>
        <begin position="20"/>
        <end position="678"/>
    </location>
</feature>
<evidence type="ECO:0000313" key="6">
    <source>
        <dbReference type="Proteomes" id="UP000216311"/>
    </source>
</evidence>
<dbReference type="Pfam" id="PF09423">
    <property type="entry name" value="PhoD"/>
    <property type="match status" value="1"/>
</dbReference>
<dbReference type="RefSeq" id="WP_094365289.1">
    <property type="nucleotide sequence ID" value="NZ_NMVQ01000046.1"/>
</dbReference>
<dbReference type="AlphaFoldDB" id="A0A255GN08"/>
<dbReference type="InterPro" id="IPR052900">
    <property type="entry name" value="Phospholipid_Metab_Enz"/>
</dbReference>
<feature type="region of interest" description="Disordered" evidence="1">
    <location>
        <begin position="458"/>
        <end position="486"/>
    </location>
</feature>
<dbReference type="Gene3D" id="2.60.40.380">
    <property type="entry name" value="Purple acid phosphatase-like, N-terminal"/>
    <property type="match status" value="1"/>
</dbReference>
<evidence type="ECO:0000313" key="5">
    <source>
        <dbReference type="EMBL" id="OYO17210.1"/>
    </source>
</evidence>
<dbReference type="InterPro" id="IPR029052">
    <property type="entry name" value="Metallo-depent_PP-like"/>
</dbReference>
<keyword evidence="6" id="KW-1185">Reference proteome</keyword>
<protein>
    <submittedName>
        <fullName evidence="5">Alkaline phosphatase</fullName>
    </submittedName>
</protein>
<dbReference type="InterPro" id="IPR006311">
    <property type="entry name" value="TAT_signal"/>
</dbReference>
<dbReference type="PANTHER" id="PTHR43606">
    <property type="entry name" value="PHOSPHATASE, PUTATIVE (AFU_ORTHOLOGUE AFUA_6G08710)-RELATED"/>
    <property type="match status" value="1"/>
</dbReference>
<sequence>MPMTRRLLLGGSAAAAALAALPLTDGIDWVAVARAAEAGGFGYGVASGDPLADRVIIWTRVTPLVGGRPALPGSGLGDPLPVRWEVFADAALTCLVASGNVTATAASDHTVKVDVPGLQPYTAYYYRFTARGETSPVGRMRTAPDEAGKMHALRFGQVSCSSYTSGYFQAYRAMADRDDLDFVLHLGDYIYEYANDSGPFGSGERAAEPAHETISLADYRLRYATHRADADCRRCHQRHPFIAIFDDHETANNAWSDGAENHNPGEGSYADRKRAGYQAYAEWLPVRITNADPHRGTQFFRRFTFGSLADLSVIETRQNRSEQVGGKYAFVLVGDPATDATINDPGRQIMELEQMRWLKGGLTTARTWHLIGNQVMVSPLAWPGQYLGAPQGTILSNTDAWDGYRAQQQELLSHMAAQPKSNGDTVVLTGDIHSSWVENLVGDPAAQVRAARAAAAQVQAAPGTTPTGPAAGRRSGEITGAGDQGTAIPRGVHQRLVVQPGTPASARALTPAGVEFVCPSITSDGLYEFARQAVQSPTLSLAAVTAAEPVLRVLNPSLQYFNGVGHGYILIDVTPQRVQADYYYTPTPSETDPDPRRRRDAAVTYASSWQTLAGSRVATEARGPVGARRDQPYAAPCQPQSTPTAPGTQTPPSPGAPSTNGTPPKESVGGLASTGSHH</sequence>
<feature type="domain" description="PhoD-like phosphatase metallophosphatase" evidence="3">
    <location>
        <begin position="155"/>
        <end position="443"/>
    </location>
</feature>
<evidence type="ECO:0000256" key="1">
    <source>
        <dbReference type="SAM" id="MobiDB-lite"/>
    </source>
</evidence>
<keyword evidence="2" id="KW-0732">Signal</keyword>
<dbReference type="Gene3D" id="3.60.21.70">
    <property type="entry name" value="PhoD-like phosphatase"/>
    <property type="match status" value="1"/>
</dbReference>
<dbReference type="InterPro" id="IPR038607">
    <property type="entry name" value="PhoD-like_sf"/>
</dbReference>
<dbReference type="InterPro" id="IPR032093">
    <property type="entry name" value="PhoD_N"/>
</dbReference>
<accession>A0A255GN08</accession>
<reference evidence="5 6" key="1">
    <citation type="submission" date="2017-07" db="EMBL/GenBank/DDBJ databases">
        <title>Draft whole genome sequences of clinical Proprionibacteriaceae strains.</title>
        <authorList>
            <person name="Bernier A.-M."/>
            <person name="Bernard K."/>
            <person name="Domingo M.-C."/>
        </authorList>
    </citation>
    <scope>NUCLEOTIDE SEQUENCE [LARGE SCALE GENOMIC DNA]</scope>
    <source>
        <strain evidence="5 6">NML 130396</strain>
    </source>
</reference>
<name>A0A255GN08_9ACTN</name>
<dbReference type="Pfam" id="PF16655">
    <property type="entry name" value="PhoD_N"/>
    <property type="match status" value="1"/>
</dbReference>
<feature type="region of interest" description="Disordered" evidence="1">
    <location>
        <begin position="615"/>
        <end position="678"/>
    </location>
</feature>
<dbReference type="PANTHER" id="PTHR43606:SF2">
    <property type="entry name" value="ALKALINE PHOSPHATASE FAMILY PROTEIN (AFU_ORTHOLOGUE AFUA_5G03860)"/>
    <property type="match status" value="1"/>
</dbReference>
<dbReference type="InterPro" id="IPR018946">
    <property type="entry name" value="PhoD-like_MPP"/>
</dbReference>
<dbReference type="OrthoDB" id="327733at2"/>
<feature type="signal peptide" evidence="2">
    <location>
        <begin position="1"/>
        <end position="19"/>
    </location>
</feature>
<comment type="caution">
    <text evidence="5">The sequence shown here is derived from an EMBL/GenBank/DDBJ whole genome shotgun (WGS) entry which is preliminary data.</text>
</comment>
<dbReference type="PROSITE" id="PS51318">
    <property type="entry name" value="TAT"/>
    <property type="match status" value="1"/>
</dbReference>
<evidence type="ECO:0000256" key="2">
    <source>
        <dbReference type="SAM" id="SignalP"/>
    </source>
</evidence>
<feature type="compositionally biased region" description="Polar residues" evidence="1">
    <location>
        <begin position="638"/>
        <end position="648"/>
    </location>
</feature>
<dbReference type="EMBL" id="NMVQ01000046">
    <property type="protein sequence ID" value="OYO17210.1"/>
    <property type="molecule type" value="Genomic_DNA"/>
</dbReference>
<evidence type="ECO:0000259" key="4">
    <source>
        <dbReference type="Pfam" id="PF16655"/>
    </source>
</evidence>
<feature type="domain" description="Phospholipase D N-terminal" evidence="4">
    <location>
        <begin position="44"/>
        <end position="142"/>
    </location>
</feature>
<dbReference type="CDD" id="cd07389">
    <property type="entry name" value="MPP_PhoD"/>
    <property type="match status" value="1"/>
</dbReference>
<dbReference type="Proteomes" id="UP000216311">
    <property type="component" value="Unassembled WGS sequence"/>
</dbReference>
<feature type="compositionally biased region" description="Low complexity" evidence="1">
    <location>
        <begin position="458"/>
        <end position="472"/>
    </location>
</feature>